<sequence length="331" mass="35825">MNVMLLAAGEGTRLRPYTLTLPKPAIPFLNLPLASHSLGFLNDLPINKLVVNTFHLPEKIHSLFHRIPHNAKELHFSNEVGEILGNGGGLGKARAHFSGGGDFIMMNSDEVILPTDSDVVKKAVAQHKASGAIATLMVMEHHGVGTQFGGVWVDGANQVKGFGKTAIDGTKKAWHFIGVQILSERIFQYIPTTGASNILYDVMAAAIANGESVQCFPFEATWFETGNPTDFLEASEKCISFLLNPLASPEKTALERVFDRYANSKMISQSLEGAHLHFSNEASINTESKFQGFVCCAEGSRLPENCNLKNVVIGEGVQIPPGTQAENVLLI</sequence>
<dbReference type="SUPFAM" id="SSF53448">
    <property type="entry name" value="Nucleotide-diphospho-sugar transferases"/>
    <property type="match status" value="1"/>
</dbReference>
<proteinExistence type="predicted"/>
<evidence type="ECO:0000313" key="2">
    <source>
        <dbReference type="EMBL" id="MDG0815066.1"/>
    </source>
</evidence>
<dbReference type="EMBL" id="JANRMI010000001">
    <property type="protein sequence ID" value="MDG0815066.1"/>
    <property type="molecule type" value="Genomic_DNA"/>
</dbReference>
<gene>
    <name evidence="2" type="ORF">NWE73_01740</name>
</gene>
<accession>A0ABT6DE05</accession>
<protein>
    <submittedName>
        <fullName evidence="2">Sugar phosphate nucleotidyltransferase</fullName>
    </submittedName>
</protein>
<dbReference type="InterPro" id="IPR005835">
    <property type="entry name" value="NTP_transferase_dom"/>
</dbReference>
<comment type="caution">
    <text evidence="2">The sequence shown here is derived from an EMBL/GenBank/DDBJ whole genome shotgun (WGS) entry which is preliminary data.</text>
</comment>
<organism evidence="2 3">
    <name type="scientific">Bdellovibrio svalbardensis</name>
    <dbReference type="NCBI Taxonomy" id="2972972"/>
    <lineage>
        <taxon>Bacteria</taxon>
        <taxon>Pseudomonadati</taxon>
        <taxon>Bdellovibrionota</taxon>
        <taxon>Bdellovibrionia</taxon>
        <taxon>Bdellovibrionales</taxon>
        <taxon>Pseudobdellovibrionaceae</taxon>
        <taxon>Bdellovibrio</taxon>
    </lineage>
</organism>
<reference evidence="2" key="1">
    <citation type="submission" date="2022-08" db="EMBL/GenBank/DDBJ databases">
        <title>Novel Bdellovibrio Species Isolated from Svalbard: Designation Bdellovibrio svalbardensis.</title>
        <authorList>
            <person name="Mitchell R.J."/>
            <person name="Choi S.Y."/>
        </authorList>
    </citation>
    <scope>NUCLEOTIDE SEQUENCE</scope>
    <source>
        <strain evidence="2">PAP01</strain>
    </source>
</reference>
<dbReference type="Gene3D" id="3.90.550.10">
    <property type="entry name" value="Spore Coat Polysaccharide Biosynthesis Protein SpsA, Chain A"/>
    <property type="match status" value="1"/>
</dbReference>
<dbReference type="PANTHER" id="PTHR22572">
    <property type="entry name" value="SUGAR-1-PHOSPHATE GUANYL TRANSFERASE"/>
    <property type="match status" value="1"/>
</dbReference>
<evidence type="ECO:0000313" key="3">
    <source>
        <dbReference type="Proteomes" id="UP001152321"/>
    </source>
</evidence>
<keyword evidence="3" id="KW-1185">Reference proteome</keyword>
<dbReference type="Proteomes" id="UP001152321">
    <property type="component" value="Unassembled WGS sequence"/>
</dbReference>
<dbReference type="InterPro" id="IPR050486">
    <property type="entry name" value="Mannose-1P_guanyltransferase"/>
</dbReference>
<name>A0ABT6DE05_9BACT</name>
<dbReference type="InterPro" id="IPR029044">
    <property type="entry name" value="Nucleotide-diphossugar_trans"/>
</dbReference>
<evidence type="ECO:0000259" key="1">
    <source>
        <dbReference type="Pfam" id="PF00483"/>
    </source>
</evidence>
<dbReference type="Pfam" id="PF00483">
    <property type="entry name" value="NTP_transferase"/>
    <property type="match status" value="1"/>
</dbReference>
<feature type="domain" description="Nucleotidyl transferase" evidence="1">
    <location>
        <begin position="4"/>
        <end position="237"/>
    </location>
</feature>